<dbReference type="InterPro" id="IPR000305">
    <property type="entry name" value="GIY-YIG_endonuc"/>
</dbReference>
<feature type="region of interest" description="Disordered" evidence="9">
    <location>
        <begin position="31"/>
        <end position="56"/>
    </location>
</feature>
<dbReference type="SUPFAM" id="SSF82771">
    <property type="entry name" value="GIY-YIG endonuclease"/>
    <property type="match status" value="1"/>
</dbReference>
<evidence type="ECO:0000259" key="10">
    <source>
        <dbReference type="PROSITE" id="PS50164"/>
    </source>
</evidence>
<evidence type="ECO:0000256" key="3">
    <source>
        <dbReference type="ARBA" id="ARBA00022763"/>
    </source>
</evidence>
<evidence type="ECO:0000256" key="8">
    <source>
        <dbReference type="HAMAP-Rule" id="MF_03100"/>
    </source>
</evidence>
<comment type="function">
    <text evidence="8">Catalytic subunit of the SLX1-SLX4 structure-specific endonuclease that resolves DNA secondary structures generated during DNA repair and recombination. Has endonuclease activity towards branched DNA substrates, introducing single-strand cuts in duplex DNA close to junctions with ss-DNA.</text>
</comment>
<dbReference type="InterPro" id="IPR035901">
    <property type="entry name" value="GIY-YIG_endonuc_sf"/>
</dbReference>
<dbReference type="HAMAP" id="MF_03100">
    <property type="entry name" value="Endonuc_su_Slx1"/>
    <property type="match status" value="1"/>
</dbReference>
<keyword evidence="6 8" id="KW-0234">DNA repair</keyword>
<evidence type="ECO:0000256" key="1">
    <source>
        <dbReference type="ARBA" id="ARBA00022722"/>
    </source>
</evidence>
<dbReference type="GO" id="GO:0008821">
    <property type="term" value="F:crossover junction DNA endonuclease activity"/>
    <property type="evidence" value="ECO:0007669"/>
    <property type="project" value="TreeGrafter"/>
</dbReference>
<evidence type="ECO:0000256" key="5">
    <source>
        <dbReference type="ARBA" id="ARBA00023172"/>
    </source>
</evidence>
<dbReference type="Gene3D" id="3.30.40.10">
    <property type="entry name" value="Zinc/RING finger domain, C3HC4 (zinc finger)"/>
    <property type="match status" value="1"/>
</dbReference>
<comment type="caution">
    <text evidence="8">Lacks conserved residue(s) required for the propagation of feature annotation.</text>
</comment>
<evidence type="ECO:0000313" key="12">
    <source>
        <dbReference type="Proteomes" id="UP000030161"/>
    </source>
</evidence>
<sequence>MSQTNDKPALHLVPSFYGVYILKSIPKPRSTYIGSTPDPKRRLRQHNGDLKVGGAYRTKKDGSRPWNMVVLVYGFPSRIAALQFEHSLQHAYQTRHIDNDARITSSSRQSSIHSKLANIRLLTTSFDKMSLKIAIFDEEVYRMWIENKHKIECSVPCTLFKFEEFCDSIKEIDIEDAKNVLLSKQLECMECRVSIDYFQDNTPNISSRQELSNYLSKGNYPLIGICGDHAFHLSCMARQHGPSMVPKFVTCTTCGQKLDWSDIIKVSTRLRHYVVQDSLHLAITQL</sequence>
<gene>
    <name evidence="11" type="ORF">MG3_04002</name>
</gene>
<dbReference type="GO" id="GO:0033557">
    <property type="term" value="C:Slx1-Slx4 complex"/>
    <property type="evidence" value="ECO:0007669"/>
    <property type="project" value="UniProtKB-UniRule"/>
</dbReference>
<comment type="cofactor">
    <cofactor evidence="8">
        <name>a divalent metal cation</name>
        <dbReference type="ChEBI" id="CHEBI:60240"/>
    </cofactor>
</comment>
<comment type="caution">
    <text evidence="11">The sequence shown here is derived from an EMBL/GenBank/DDBJ whole genome shotgun (WGS) entry which is preliminary data.</text>
</comment>
<evidence type="ECO:0000256" key="9">
    <source>
        <dbReference type="SAM" id="MobiDB-lite"/>
    </source>
</evidence>
<dbReference type="EMBL" id="AJIX01000028">
    <property type="protein sequence ID" value="KGR08447.1"/>
    <property type="molecule type" value="Genomic_DNA"/>
</dbReference>
<dbReference type="AlphaFoldDB" id="A0AB34PNU6"/>
<dbReference type="SMR" id="A0AB34PNU6"/>
<keyword evidence="4 8" id="KW-0378">Hydrolase</keyword>
<keyword evidence="2 8" id="KW-0255">Endonuclease</keyword>
<evidence type="ECO:0000256" key="7">
    <source>
        <dbReference type="ARBA" id="ARBA00023242"/>
    </source>
</evidence>
<dbReference type="PROSITE" id="PS50164">
    <property type="entry name" value="GIY_YIG"/>
    <property type="match status" value="1"/>
</dbReference>
<protein>
    <submittedName>
        <fullName evidence="11">Structure-specific endonuclease subunit SLX1</fullName>
    </submittedName>
</protein>
<evidence type="ECO:0000256" key="6">
    <source>
        <dbReference type="ARBA" id="ARBA00023204"/>
    </source>
</evidence>
<evidence type="ECO:0000256" key="4">
    <source>
        <dbReference type="ARBA" id="ARBA00022801"/>
    </source>
</evidence>
<evidence type="ECO:0000256" key="2">
    <source>
        <dbReference type="ARBA" id="ARBA00022759"/>
    </source>
</evidence>
<dbReference type="Gene3D" id="3.40.1440.10">
    <property type="entry name" value="GIY-YIG endonuclease"/>
    <property type="match status" value="1"/>
</dbReference>
<accession>A0AB34PNU6</accession>
<keyword evidence="1 8" id="KW-0540">Nuclease</keyword>
<dbReference type="GO" id="GO:0017108">
    <property type="term" value="F:5'-flap endonuclease activity"/>
    <property type="evidence" value="ECO:0007669"/>
    <property type="project" value="InterPro"/>
</dbReference>
<feature type="domain" description="GIY-YIG" evidence="10">
    <location>
        <begin position="15"/>
        <end position="98"/>
    </location>
</feature>
<evidence type="ECO:0000313" key="11">
    <source>
        <dbReference type="EMBL" id="KGR08447.1"/>
    </source>
</evidence>
<comment type="subcellular location">
    <subcellularLocation>
        <location evidence="8">Nucleus</location>
    </subcellularLocation>
</comment>
<dbReference type="CDD" id="cd10455">
    <property type="entry name" value="GIY-YIG_SLX1"/>
    <property type="match status" value="1"/>
</dbReference>
<dbReference type="PANTHER" id="PTHR20208">
    <property type="entry name" value="STRUCTURE-SPECIFIC ENDONUCLEASE SUBUNIT SLX1"/>
    <property type="match status" value="1"/>
</dbReference>
<keyword evidence="7 8" id="KW-0539">Nucleus</keyword>
<dbReference type="InterPro" id="IPR013083">
    <property type="entry name" value="Znf_RING/FYVE/PHD"/>
</dbReference>
<dbReference type="PANTHER" id="PTHR20208:SF10">
    <property type="entry name" value="STRUCTURE-SPECIFIC ENDONUCLEASE SUBUNIT SLX1"/>
    <property type="match status" value="1"/>
</dbReference>
<comment type="subunit">
    <text evidence="8">Forms a heterodimer with SLX4.</text>
</comment>
<keyword evidence="3 8" id="KW-0227">DNA damage</keyword>
<proteinExistence type="inferred from homology"/>
<dbReference type="InterPro" id="IPR050381">
    <property type="entry name" value="SLX1_endonuclease"/>
</dbReference>
<name>A0AB34PNU6_CANAX</name>
<dbReference type="GO" id="GO:0000724">
    <property type="term" value="P:double-strand break repair via homologous recombination"/>
    <property type="evidence" value="ECO:0007669"/>
    <property type="project" value="TreeGrafter"/>
</dbReference>
<comment type="similarity">
    <text evidence="8">Belongs to the SLX1 family.</text>
</comment>
<dbReference type="Proteomes" id="UP000030161">
    <property type="component" value="Unassembled WGS sequence"/>
</dbReference>
<keyword evidence="5 8" id="KW-0233">DNA recombination</keyword>
<dbReference type="InterPro" id="IPR027520">
    <property type="entry name" value="Slx1"/>
</dbReference>
<organism evidence="11 12">
    <name type="scientific">Candida albicans P78048</name>
    <dbReference type="NCBI Taxonomy" id="1094989"/>
    <lineage>
        <taxon>Eukaryota</taxon>
        <taxon>Fungi</taxon>
        <taxon>Dikarya</taxon>
        <taxon>Ascomycota</taxon>
        <taxon>Saccharomycotina</taxon>
        <taxon>Pichiomycetes</taxon>
        <taxon>Debaryomycetaceae</taxon>
        <taxon>Candida/Lodderomyces clade</taxon>
        <taxon>Candida</taxon>
    </lineage>
</organism>
<reference evidence="11 12" key="1">
    <citation type="submission" date="2013-12" db="EMBL/GenBank/DDBJ databases">
        <title>The Genome Sequence of Candida albicans P78048.</title>
        <authorList>
            <consortium name="The Broad Institute Genome Sequencing Platform"/>
            <consortium name="The Broad Institute Genome Sequencing Center for Infectious Disease"/>
            <person name="Cuomo C."/>
            <person name="Bennett R."/>
            <person name="Hirakawa M."/>
            <person name="Noverr M."/>
            <person name="Mitchell A."/>
            <person name="Young S.K."/>
            <person name="Zeng Q."/>
            <person name="Gargeya S."/>
            <person name="Fitzgerald M."/>
            <person name="Abouelleil A."/>
            <person name="Alvarado L."/>
            <person name="Berlin A.M."/>
            <person name="Chapman S.B."/>
            <person name="Dewar J."/>
            <person name="Goldberg J."/>
            <person name="Griggs A."/>
            <person name="Gujja S."/>
            <person name="Hansen M."/>
            <person name="Howarth C."/>
            <person name="Imamovic A."/>
            <person name="Larimer J."/>
            <person name="McCowan C."/>
            <person name="Murphy C."/>
            <person name="Pearson M."/>
            <person name="Priest M."/>
            <person name="Roberts A."/>
            <person name="Saif S."/>
            <person name="Shea T."/>
            <person name="Sykes S."/>
            <person name="Wortman J."/>
            <person name="Nusbaum C."/>
            <person name="Birren B."/>
        </authorList>
    </citation>
    <scope>NUCLEOTIDE SEQUENCE [LARGE SCALE GENOMIC DNA]</scope>
    <source>
        <strain evidence="11 12">P78048</strain>
    </source>
</reference>
<dbReference type="Pfam" id="PF01541">
    <property type="entry name" value="GIY-YIG"/>
    <property type="match status" value="1"/>
</dbReference>